<evidence type="ECO:0000256" key="3">
    <source>
        <dbReference type="ARBA" id="ARBA00022989"/>
    </source>
</evidence>
<comment type="subcellular location">
    <subcellularLocation>
        <location evidence="1">Membrane</location>
        <topology evidence="1">Multi-pass membrane protein</topology>
    </subcellularLocation>
</comment>
<evidence type="ECO:0000256" key="2">
    <source>
        <dbReference type="ARBA" id="ARBA00022692"/>
    </source>
</evidence>
<evidence type="ECO:0000256" key="6">
    <source>
        <dbReference type="SAM" id="Phobius"/>
    </source>
</evidence>
<keyword evidence="3 6" id="KW-1133">Transmembrane helix</keyword>
<dbReference type="GO" id="GO:0016020">
    <property type="term" value="C:membrane"/>
    <property type="evidence" value="ECO:0007669"/>
    <property type="project" value="UniProtKB-SubCell"/>
</dbReference>
<evidence type="ECO:0000313" key="8">
    <source>
        <dbReference type="Proteomes" id="UP001271007"/>
    </source>
</evidence>
<evidence type="ECO:0000256" key="5">
    <source>
        <dbReference type="SAM" id="MobiDB-lite"/>
    </source>
</evidence>
<keyword evidence="8" id="KW-1185">Reference proteome</keyword>
<dbReference type="Proteomes" id="UP001271007">
    <property type="component" value="Unassembled WGS sequence"/>
</dbReference>
<feature type="transmembrane region" description="Helical" evidence="6">
    <location>
        <begin position="158"/>
        <end position="182"/>
    </location>
</feature>
<dbReference type="Gene3D" id="1.20.1280.290">
    <property type="match status" value="2"/>
</dbReference>
<feature type="transmembrane region" description="Helical" evidence="6">
    <location>
        <begin position="128"/>
        <end position="146"/>
    </location>
</feature>
<dbReference type="Pfam" id="PF04193">
    <property type="entry name" value="PQ-loop"/>
    <property type="match status" value="2"/>
</dbReference>
<organism evidence="7 8">
    <name type="scientific">Extremus antarcticus</name>
    <dbReference type="NCBI Taxonomy" id="702011"/>
    <lineage>
        <taxon>Eukaryota</taxon>
        <taxon>Fungi</taxon>
        <taxon>Dikarya</taxon>
        <taxon>Ascomycota</taxon>
        <taxon>Pezizomycotina</taxon>
        <taxon>Dothideomycetes</taxon>
        <taxon>Dothideomycetidae</taxon>
        <taxon>Mycosphaerellales</taxon>
        <taxon>Extremaceae</taxon>
        <taxon>Extremus</taxon>
    </lineage>
</organism>
<evidence type="ECO:0000256" key="1">
    <source>
        <dbReference type="ARBA" id="ARBA00004141"/>
    </source>
</evidence>
<feature type="region of interest" description="Disordered" evidence="5">
    <location>
        <begin position="226"/>
        <end position="248"/>
    </location>
</feature>
<comment type="caution">
    <text evidence="7">The sequence shown here is derived from an EMBL/GenBank/DDBJ whole genome shotgun (WGS) entry which is preliminary data.</text>
</comment>
<proteinExistence type="predicted"/>
<feature type="transmembrane region" description="Helical" evidence="6">
    <location>
        <begin position="6"/>
        <end position="28"/>
    </location>
</feature>
<evidence type="ECO:0008006" key="9">
    <source>
        <dbReference type="Google" id="ProtNLM"/>
    </source>
</evidence>
<sequence>MDQPTVALVFGTLGAICWSVQLLPQVVLNYRRHSASGLSAGFLLFWAWAGVPLGVYNIVLAFNYALWVQPQILTALSLITWGQCYYYERKWSTAHVAAVVLAAACFMGGVEAGLIFALRVGIDNGVHWPLTLMAVLAAVLLALGVLEQYLAIWKNKSVHGISFLFCGIDALGDVTSIISVVFEPKLEVMGLVMYGVEFVLWCGIFACGFYFRVLPILRNLRSTRTGRDEAQDGEHHPADGLALHDMPSSTSVFRTVSLEETRRRQRRGSNTSD</sequence>
<keyword evidence="4 6" id="KW-0472">Membrane</keyword>
<feature type="transmembrane region" description="Helical" evidence="6">
    <location>
        <begin position="188"/>
        <end position="211"/>
    </location>
</feature>
<evidence type="ECO:0000256" key="4">
    <source>
        <dbReference type="ARBA" id="ARBA00023136"/>
    </source>
</evidence>
<dbReference type="AlphaFoldDB" id="A0AAJ0DSN0"/>
<name>A0AAJ0DSN0_9PEZI</name>
<dbReference type="PANTHER" id="PTHR16201:SF37">
    <property type="entry name" value="PQ-LOOP REPEAT-CONTAINING PROTEIN"/>
    <property type="match status" value="1"/>
</dbReference>
<feature type="transmembrane region" description="Helical" evidence="6">
    <location>
        <begin position="40"/>
        <end position="62"/>
    </location>
</feature>
<dbReference type="SMART" id="SM00679">
    <property type="entry name" value="CTNS"/>
    <property type="match status" value="2"/>
</dbReference>
<dbReference type="InterPro" id="IPR051415">
    <property type="entry name" value="LAAT-1"/>
</dbReference>
<accession>A0AAJ0DSN0</accession>
<protein>
    <recommendedName>
        <fullName evidence="9">PQ loop repeat protein</fullName>
    </recommendedName>
</protein>
<dbReference type="InterPro" id="IPR006603">
    <property type="entry name" value="PQ-loop_rpt"/>
</dbReference>
<feature type="compositionally biased region" description="Basic and acidic residues" evidence="5">
    <location>
        <begin position="226"/>
        <end position="238"/>
    </location>
</feature>
<evidence type="ECO:0000313" key="7">
    <source>
        <dbReference type="EMBL" id="KAK3055665.1"/>
    </source>
</evidence>
<keyword evidence="2 6" id="KW-0812">Transmembrane</keyword>
<dbReference type="EMBL" id="JAWDJX010000008">
    <property type="protein sequence ID" value="KAK3055665.1"/>
    <property type="molecule type" value="Genomic_DNA"/>
</dbReference>
<feature type="transmembrane region" description="Helical" evidence="6">
    <location>
        <begin position="99"/>
        <end position="122"/>
    </location>
</feature>
<gene>
    <name evidence="7" type="ORF">LTR09_003586</name>
</gene>
<reference evidence="7" key="1">
    <citation type="submission" date="2023-04" db="EMBL/GenBank/DDBJ databases">
        <title>Black Yeasts Isolated from many extreme environments.</title>
        <authorList>
            <person name="Coleine C."/>
            <person name="Stajich J.E."/>
            <person name="Selbmann L."/>
        </authorList>
    </citation>
    <scope>NUCLEOTIDE SEQUENCE</scope>
    <source>
        <strain evidence="7">CCFEE 5312</strain>
    </source>
</reference>
<dbReference type="PANTHER" id="PTHR16201">
    <property type="entry name" value="SEVEN TRANSMEMBRANE PROTEIN 1-RELATED"/>
    <property type="match status" value="1"/>
</dbReference>